<protein>
    <submittedName>
        <fullName evidence="1">Head decoration protein</fullName>
    </submittedName>
</protein>
<dbReference type="InterPro" id="IPR004195">
    <property type="entry name" value="Head_decoration_D"/>
</dbReference>
<dbReference type="EMBL" id="QJRG01000049">
    <property type="protein sequence ID" value="RWU18101.1"/>
    <property type="molecule type" value="Genomic_DNA"/>
</dbReference>
<dbReference type="OrthoDB" id="7032972at2"/>
<evidence type="ECO:0000313" key="2">
    <source>
        <dbReference type="Proteomes" id="UP000288983"/>
    </source>
</evidence>
<dbReference type="Gene3D" id="2.40.300.10">
    <property type="entry name" value="Head decoration protein D"/>
    <property type="match status" value="1"/>
</dbReference>
<gene>
    <name evidence="1" type="ORF">DM813_25910</name>
</gene>
<dbReference type="Proteomes" id="UP000288983">
    <property type="component" value="Unassembled WGS sequence"/>
</dbReference>
<organism evidence="1 2">
    <name type="scientific">Pseudomonas alkylphenolica</name>
    <dbReference type="NCBI Taxonomy" id="237609"/>
    <lineage>
        <taxon>Bacteria</taxon>
        <taxon>Pseudomonadati</taxon>
        <taxon>Pseudomonadota</taxon>
        <taxon>Gammaproteobacteria</taxon>
        <taxon>Pseudomonadales</taxon>
        <taxon>Pseudomonadaceae</taxon>
        <taxon>Pseudomonas</taxon>
    </lineage>
</organism>
<dbReference type="AlphaFoldDB" id="A0A443ZH23"/>
<reference evidence="1 2" key="1">
    <citation type="submission" date="2018-06" db="EMBL/GenBank/DDBJ databases">
        <title>Bacteria isolated from soil of Wuhan.</title>
        <authorList>
            <person name="Wei X."/>
            <person name="Chunhua H."/>
        </authorList>
    </citation>
    <scope>NUCLEOTIDE SEQUENCE [LARGE SCALE GENOMIC DNA]</scope>
    <source>
        <strain evidence="2">xwS2</strain>
    </source>
</reference>
<accession>A0A443ZH23</accession>
<evidence type="ECO:0000313" key="1">
    <source>
        <dbReference type="EMBL" id="RWU18101.1"/>
    </source>
</evidence>
<sequence>MANPERKYYQPSQLSAGDFPIAMDTGLIATGQTLKRGAVLGQVTASKEYLLCKVAAEDGSQSPMAILDQDIDTTDGAKSAPIRLTGQVLGSQLTFGEGLTLAAAKAALRPLCLFIR</sequence>
<comment type="caution">
    <text evidence="1">The sequence shown here is derived from an EMBL/GenBank/DDBJ whole genome shotgun (WGS) entry which is preliminary data.</text>
</comment>
<dbReference type="Pfam" id="PF02924">
    <property type="entry name" value="HDPD"/>
    <property type="match status" value="1"/>
</dbReference>
<dbReference type="RefSeq" id="WP_128326217.1">
    <property type="nucleotide sequence ID" value="NZ_QJRG01000049.1"/>
</dbReference>
<proteinExistence type="predicted"/>
<name>A0A443ZH23_9PSED</name>